<proteinExistence type="predicted"/>
<dbReference type="Proteomes" id="UP001623330">
    <property type="component" value="Unassembled WGS sequence"/>
</dbReference>
<feature type="region of interest" description="Disordered" evidence="3">
    <location>
        <begin position="125"/>
        <end position="151"/>
    </location>
</feature>
<dbReference type="PANTHER" id="PTHR23236:SF12">
    <property type="entry name" value="EUKARYOTIC INITIATION FACTOR 4B-RELATED"/>
    <property type="match status" value="1"/>
</dbReference>
<organism evidence="5 6">
    <name type="scientific">Nakaseomyces bracarensis</name>
    <dbReference type="NCBI Taxonomy" id="273131"/>
    <lineage>
        <taxon>Eukaryota</taxon>
        <taxon>Fungi</taxon>
        <taxon>Dikarya</taxon>
        <taxon>Ascomycota</taxon>
        <taxon>Saccharomycotina</taxon>
        <taxon>Saccharomycetes</taxon>
        <taxon>Saccharomycetales</taxon>
        <taxon>Saccharomycetaceae</taxon>
        <taxon>Nakaseomyces</taxon>
    </lineage>
</organism>
<keyword evidence="6" id="KW-1185">Reference proteome</keyword>
<evidence type="ECO:0000256" key="3">
    <source>
        <dbReference type="SAM" id="MobiDB-lite"/>
    </source>
</evidence>
<dbReference type="Gene3D" id="3.30.70.330">
    <property type="match status" value="1"/>
</dbReference>
<dbReference type="InterPro" id="IPR035979">
    <property type="entry name" value="RBD_domain_sf"/>
</dbReference>
<evidence type="ECO:0000313" key="6">
    <source>
        <dbReference type="Proteomes" id="UP001623330"/>
    </source>
</evidence>
<evidence type="ECO:0000256" key="2">
    <source>
        <dbReference type="PROSITE-ProRule" id="PRU00176"/>
    </source>
</evidence>
<dbReference type="PANTHER" id="PTHR23236">
    <property type="entry name" value="EUKARYOTIC TRANSLATION INITIATION FACTOR 4B/4H"/>
    <property type="match status" value="1"/>
</dbReference>
<keyword evidence="1 2" id="KW-0694">RNA-binding</keyword>
<dbReference type="InterPro" id="IPR000504">
    <property type="entry name" value="RRM_dom"/>
</dbReference>
<sequence>MPQKAANPISPQKISELFENLNVGGTTNQNVSRMTREQKHAQQLEADACSIFISNISLVATPEEIDEYFHDCGTIKRITMLYDKKTGPNDGYAYLEFDSVESRDKALKYDGKIFLNNKIGVQKKRTNVPNFSKTPQNRKVNPDSSILPLKS</sequence>
<comment type="caution">
    <text evidence="5">The sequence shown here is derived from an EMBL/GenBank/DDBJ whole genome shotgun (WGS) entry which is preliminary data.</text>
</comment>
<feature type="domain" description="RRM" evidence="4">
    <location>
        <begin position="49"/>
        <end position="126"/>
    </location>
</feature>
<dbReference type="SMART" id="SM00360">
    <property type="entry name" value="RRM"/>
    <property type="match status" value="1"/>
</dbReference>
<evidence type="ECO:0000259" key="4">
    <source>
        <dbReference type="PROSITE" id="PS50102"/>
    </source>
</evidence>
<protein>
    <recommendedName>
        <fullName evidence="4">RRM domain-containing protein</fullName>
    </recommendedName>
</protein>
<reference evidence="5 6" key="1">
    <citation type="submission" date="2024-05" db="EMBL/GenBank/DDBJ databases">
        <title>Long read based assembly of the Candida bracarensis genome reveals expanded adhesin content.</title>
        <authorList>
            <person name="Marcet-Houben M."/>
            <person name="Ksiezopolska E."/>
            <person name="Gabaldon T."/>
        </authorList>
    </citation>
    <scope>NUCLEOTIDE SEQUENCE [LARGE SCALE GENOMIC DNA]</scope>
    <source>
        <strain evidence="5 6">CBM6</strain>
    </source>
</reference>
<dbReference type="EMBL" id="JBEVYD010000005">
    <property type="protein sequence ID" value="KAL3232962.1"/>
    <property type="molecule type" value="Genomic_DNA"/>
</dbReference>
<name>A0ABR4NW48_9SACH</name>
<dbReference type="SUPFAM" id="SSF54928">
    <property type="entry name" value="RNA-binding domain, RBD"/>
    <property type="match status" value="1"/>
</dbReference>
<evidence type="ECO:0000313" key="5">
    <source>
        <dbReference type="EMBL" id="KAL3232962.1"/>
    </source>
</evidence>
<feature type="compositionally biased region" description="Polar residues" evidence="3">
    <location>
        <begin position="127"/>
        <end position="144"/>
    </location>
</feature>
<gene>
    <name evidence="5" type="ORF">RNJ44_04878</name>
</gene>
<dbReference type="PROSITE" id="PS50102">
    <property type="entry name" value="RRM"/>
    <property type="match status" value="1"/>
</dbReference>
<accession>A0ABR4NW48</accession>
<dbReference type="InterPro" id="IPR012677">
    <property type="entry name" value="Nucleotide-bd_a/b_plait_sf"/>
</dbReference>
<evidence type="ECO:0000256" key="1">
    <source>
        <dbReference type="ARBA" id="ARBA00022884"/>
    </source>
</evidence>
<dbReference type="Pfam" id="PF00076">
    <property type="entry name" value="RRM_1"/>
    <property type="match status" value="1"/>
</dbReference>